<dbReference type="Proteomes" id="UP001199355">
    <property type="component" value="Unassembled WGS sequence"/>
</dbReference>
<dbReference type="InterPro" id="IPR050490">
    <property type="entry name" value="Bact_solute-bd_prot1"/>
</dbReference>
<dbReference type="EMBL" id="JAJEQF010000035">
    <property type="protein sequence ID" value="MCC2168417.1"/>
    <property type="molecule type" value="Genomic_DNA"/>
</dbReference>
<evidence type="ECO:0000313" key="2">
    <source>
        <dbReference type="EMBL" id="MCC2168417.1"/>
    </source>
</evidence>
<dbReference type="SUPFAM" id="SSF53850">
    <property type="entry name" value="Periplasmic binding protein-like II"/>
    <property type="match status" value="1"/>
</dbReference>
<accession>A0AAE3AZJ4</accession>
<dbReference type="Gene3D" id="3.40.190.10">
    <property type="entry name" value="Periplasmic binding protein-like II"/>
    <property type="match status" value="1"/>
</dbReference>
<feature type="signal peptide" evidence="1">
    <location>
        <begin position="1"/>
        <end position="23"/>
    </location>
</feature>
<keyword evidence="3" id="KW-1185">Reference proteome</keyword>
<dbReference type="PROSITE" id="PS51257">
    <property type="entry name" value="PROKAR_LIPOPROTEIN"/>
    <property type="match status" value="1"/>
</dbReference>
<dbReference type="InterPro" id="IPR006059">
    <property type="entry name" value="SBP"/>
</dbReference>
<dbReference type="AlphaFoldDB" id="A0AAE3AZJ4"/>
<name>A0AAE3AZJ4_9FIRM</name>
<dbReference type="PANTHER" id="PTHR43649">
    <property type="entry name" value="ARABINOSE-BINDING PROTEIN-RELATED"/>
    <property type="match status" value="1"/>
</dbReference>
<dbReference type="RefSeq" id="WP_308728669.1">
    <property type="nucleotide sequence ID" value="NZ_JAJEQF010000035.1"/>
</dbReference>
<feature type="chain" id="PRO_5042249407" evidence="1">
    <location>
        <begin position="24"/>
        <end position="461"/>
    </location>
</feature>
<dbReference type="Pfam" id="PF01547">
    <property type="entry name" value="SBP_bac_1"/>
    <property type="match status" value="1"/>
</dbReference>
<evidence type="ECO:0000256" key="1">
    <source>
        <dbReference type="SAM" id="SignalP"/>
    </source>
</evidence>
<keyword evidence="1" id="KW-0732">Signal</keyword>
<gene>
    <name evidence="2" type="ORF">LKD45_12090</name>
</gene>
<organism evidence="2 3">
    <name type="scientific">Gallintestinimicrobium propionicum</name>
    <dbReference type="NCBI Taxonomy" id="2981770"/>
    <lineage>
        <taxon>Bacteria</taxon>
        <taxon>Bacillati</taxon>
        <taxon>Bacillota</taxon>
        <taxon>Clostridia</taxon>
        <taxon>Lachnospirales</taxon>
        <taxon>Lachnospiraceae</taxon>
        <taxon>Gallintestinimicrobium</taxon>
    </lineage>
</organism>
<protein>
    <submittedName>
        <fullName evidence="2">ABC transporter substrate-binding protein</fullName>
    </submittedName>
</protein>
<reference evidence="2 3" key="1">
    <citation type="submission" date="2021-10" db="EMBL/GenBank/DDBJ databases">
        <title>Anaerobic single-cell dispensing facilitates the cultivation of human gut bacteria.</title>
        <authorList>
            <person name="Afrizal A."/>
        </authorList>
    </citation>
    <scope>NUCLEOTIDE SEQUENCE [LARGE SCALE GENOMIC DNA]</scope>
    <source>
        <strain evidence="2 3">CLA-AA-H244</strain>
    </source>
</reference>
<evidence type="ECO:0000313" key="3">
    <source>
        <dbReference type="Proteomes" id="UP001199355"/>
    </source>
</evidence>
<sequence length="461" mass="51278">MRNRKRMLSLILAGVMGMSTLLAGCGTTDAGTGDAAVDTAVDTADVTADTAKAKTENNGEKTTITYWHIFPEGDAFKPVHDELIKRFNESQDEIYVEDLGISFFDFLSKMDTAIPAGTGPDVAFMDLTESLRRAEAGVLVDLSPYIERDGFDMDQFYSWTKDVGTYEGDWYGIPFSGGGRWLVYNKDMFEEAGLDPEQPPKTLDELAEYADKLTKVGDNGEIEVLGFHPSLGNVSFRDYVLNRGNVFFDENSNPVVNSDANLETLEWYVDMTNKYGAKQVQSLEAASKTTGIDPLLSGYVAMEVNVVDFYKKLSESDLNYGVALMPGLKEGENTTQGGSFDLEIFDHGDQAKIDAAWEFIKFMTSVESQQYWAVENKWPSTNQKAMESSEEIKNDPVWQVILQSMTDTAVTKYEPTCPNWWNLIAPELEAAQLEQKTPKQALDDAQTAIETAIENNKTLSE</sequence>
<comment type="caution">
    <text evidence="2">The sequence shown here is derived from an EMBL/GenBank/DDBJ whole genome shotgun (WGS) entry which is preliminary data.</text>
</comment>
<proteinExistence type="predicted"/>
<dbReference type="PANTHER" id="PTHR43649:SF30">
    <property type="entry name" value="ABC TRANSPORTER SUBSTRATE-BINDING PROTEIN"/>
    <property type="match status" value="1"/>
</dbReference>
<dbReference type="CDD" id="cd14748">
    <property type="entry name" value="PBP2_UgpB"/>
    <property type="match status" value="1"/>
</dbReference>